<evidence type="ECO:0000313" key="2">
    <source>
        <dbReference type="Proteomes" id="UP000256913"/>
    </source>
</evidence>
<reference evidence="1 2" key="1">
    <citation type="submission" date="2018-08" db="EMBL/GenBank/DDBJ databases">
        <title>Sequencing the genomes of 1000 actinobacteria strains.</title>
        <authorList>
            <person name="Klenk H.-P."/>
        </authorList>
    </citation>
    <scope>NUCLEOTIDE SEQUENCE [LARGE SCALE GENOMIC DNA]</scope>
    <source>
        <strain evidence="1 2">DSM 44099</strain>
    </source>
</reference>
<comment type="caution">
    <text evidence="1">The sequence shown here is derived from an EMBL/GenBank/DDBJ whole genome shotgun (WGS) entry which is preliminary data.</text>
</comment>
<proteinExistence type="predicted"/>
<organism evidence="1 2">
    <name type="scientific">Asanoa ferruginea</name>
    <dbReference type="NCBI Taxonomy" id="53367"/>
    <lineage>
        <taxon>Bacteria</taxon>
        <taxon>Bacillati</taxon>
        <taxon>Actinomycetota</taxon>
        <taxon>Actinomycetes</taxon>
        <taxon>Micromonosporales</taxon>
        <taxon>Micromonosporaceae</taxon>
        <taxon>Asanoa</taxon>
    </lineage>
</organism>
<dbReference type="AlphaFoldDB" id="A0A3D9ZUQ2"/>
<name>A0A3D9ZUQ2_9ACTN</name>
<dbReference type="RefSeq" id="WP_116072782.1">
    <property type="nucleotide sequence ID" value="NZ_BONB01000010.1"/>
</dbReference>
<dbReference type="OrthoDB" id="3404995at2"/>
<sequence>MSFQSRTSRADHEITDLTDTRHNMPSIVAIAWPTGRPIHSYTLDEITEGVDLYTRALKARTAETARRGDSDAPKR</sequence>
<protein>
    <submittedName>
        <fullName evidence="1">Uncharacterized protein</fullName>
    </submittedName>
</protein>
<accession>A0A3D9ZUQ2</accession>
<keyword evidence="2" id="KW-1185">Reference proteome</keyword>
<dbReference type="EMBL" id="QUMQ01000001">
    <property type="protein sequence ID" value="REG00908.1"/>
    <property type="molecule type" value="Genomic_DNA"/>
</dbReference>
<evidence type="ECO:0000313" key="1">
    <source>
        <dbReference type="EMBL" id="REG00908.1"/>
    </source>
</evidence>
<dbReference type="Proteomes" id="UP000256913">
    <property type="component" value="Unassembled WGS sequence"/>
</dbReference>
<gene>
    <name evidence="1" type="ORF">DFJ67_6968</name>
</gene>